<dbReference type="SMART" id="SM00239">
    <property type="entry name" value="C2"/>
    <property type="match status" value="1"/>
</dbReference>
<dbReference type="InterPro" id="IPR052095">
    <property type="entry name" value="UNC-13_domain"/>
</dbReference>
<dbReference type="STRING" id="451379.A0A0N5AVB2"/>
<keyword evidence="2" id="KW-0268">Exocytosis</keyword>
<evidence type="ECO:0000313" key="4">
    <source>
        <dbReference type="Proteomes" id="UP000046393"/>
    </source>
</evidence>
<protein>
    <submittedName>
        <fullName evidence="5">C2 domain-containing protein</fullName>
    </submittedName>
</protein>
<dbReference type="Gene3D" id="2.60.40.150">
    <property type="entry name" value="C2 domain"/>
    <property type="match status" value="1"/>
</dbReference>
<keyword evidence="4" id="KW-1185">Reference proteome</keyword>
<dbReference type="InterPro" id="IPR035892">
    <property type="entry name" value="C2_domain_sf"/>
</dbReference>
<dbReference type="WBParaSite" id="SMUV_0000882501-mRNA-1">
    <property type="protein sequence ID" value="SMUV_0000882501-mRNA-1"/>
    <property type="gene ID" value="SMUV_0000882501"/>
</dbReference>
<accession>A0A0N5AVB2</accession>
<dbReference type="GO" id="GO:0099503">
    <property type="term" value="C:secretory vesicle"/>
    <property type="evidence" value="ECO:0007669"/>
    <property type="project" value="TreeGrafter"/>
</dbReference>
<dbReference type="SUPFAM" id="SSF49562">
    <property type="entry name" value="C2 domain (Calcium/lipid-binding domain, CaLB)"/>
    <property type="match status" value="1"/>
</dbReference>
<evidence type="ECO:0000256" key="1">
    <source>
        <dbReference type="ARBA" id="ARBA00005823"/>
    </source>
</evidence>
<dbReference type="Pfam" id="PF00168">
    <property type="entry name" value="C2"/>
    <property type="match status" value="1"/>
</dbReference>
<evidence type="ECO:0000256" key="2">
    <source>
        <dbReference type="ARBA" id="ARBA00022483"/>
    </source>
</evidence>
<proteinExistence type="inferred from homology"/>
<dbReference type="PROSITE" id="PS50004">
    <property type="entry name" value="C2"/>
    <property type="match status" value="1"/>
</dbReference>
<evidence type="ECO:0000259" key="3">
    <source>
        <dbReference type="PROSITE" id="PS50004"/>
    </source>
</evidence>
<name>A0A0N5AVB2_9BILA</name>
<dbReference type="GO" id="GO:0006887">
    <property type="term" value="P:exocytosis"/>
    <property type="evidence" value="ECO:0007669"/>
    <property type="project" value="UniProtKB-KW"/>
</dbReference>
<comment type="similarity">
    <text evidence="1">Belongs to the unc-13 family.</text>
</comment>
<sequence>MLKNGSFLKRLWRNRACSSHQLTLSHCSLYEWRQNTLSTIGNNSIITFRILPKPDLNIPLDDLQSSATIFNDLCELTKLILECDAETDTENDNSEFSTYEYDGNIADAGDAILDYSFSFCGIPQVVKRILILTTILNWNHPKIFLGHRAIAYAITQLQGCATSTITTCEIPCELLSSSSSEYIKKKFQQCQSISLFPPLNTNELTIFNKSIESIIFLCHLDIWQKFPNLSPIHVLQDEIKNLIENAVQRWLPECDKDLTLAVLSLADVMQQFSKEYINYFIRFQISYCEIVFSSVDIKLSELGQKEVAMMLEQLDSHDDNKLEVFARANMKLFESYKNLVRFAKDSQILCRRYTLRALEEDVKICDEKVLPSAVNFLAIHKGLCEDYVHLELCNTTAALMCSLKIALIIADDLIIYAKRMQNSVRQFESLKVLLSANSIEHTKNFALTRTSELLCFPMLISLLSTREASQANASFNLIIKSATQQCDNLSELLVKRVCRECRESITKHCLAITQYNMKGRRNLSWLRSVLSTERADHLLGYLDNVSSYLAKTLFSRLSDVANQQLLNITEQAIITGLAKGQNPSYYRQIEADYDMVRRILQIQGSNASPELSRSLYLNSMSTEQLILQYYTQLAESTENFQIVSNMPTLKLRIGYHRSSFQRITIFIRVISASNIPILDTLSHSSDPFCRIELMPKFFFPLYQYPPQTTLTRKQNLNPVWDQQFEMTTSEETFFTNGSVLCITVLDHDLLTYNDLAGQAYILLSRIPRIENASRRRLTLLTVPLLLPSWGQFHDVFQILVDRSPKSELAREVSEYERYLRDYRMLPPSANDIGSGRLFKRQKSRKCM</sequence>
<dbReference type="AlphaFoldDB" id="A0A0N5AVB2"/>
<feature type="domain" description="C2" evidence="3">
    <location>
        <begin position="645"/>
        <end position="776"/>
    </location>
</feature>
<dbReference type="PANTHER" id="PTHR45999:SF4">
    <property type="entry name" value="UNC-13-4A, ISOFORM B"/>
    <property type="match status" value="1"/>
</dbReference>
<dbReference type="InterPro" id="IPR000008">
    <property type="entry name" value="C2_dom"/>
</dbReference>
<evidence type="ECO:0000313" key="5">
    <source>
        <dbReference type="WBParaSite" id="SMUV_0000882501-mRNA-1"/>
    </source>
</evidence>
<dbReference type="PANTHER" id="PTHR45999">
    <property type="entry name" value="UNC-13-4A, ISOFORM B"/>
    <property type="match status" value="1"/>
</dbReference>
<reference evidence="5" key="1">
    <citation type="submission" date="2017-02" db="UniProtKB">
        <authorList>
            <consortium name="WormBaseParasite"/>
        </authorList>
    </citation>
    <scope>IDENTIFICATION</scope>
</reference>
<organism evidence="4 5">
    <name type="scientific">Syphacia muris</name>
    <dbReference type="NCBI Taxonomy" id="451379"/>
    <lineage>
        <taxon>Eukaryota</taxon>
        <taxon>Metazoa</taxon>
        <taxon>Ecdysozoa</taxon>
        <taxon>Nematoda</taxon>
        <taxon>Chromadorea</taxon>
        <taxon>Rhabditida</taxon>
        <taxon>Spirurina</taxon>
        <taxon>Oxyuridomorpha</taxon>
        <taxon>Oxyuroidea</taxon>
        <taxon>Oxyuridae</taxon>
        <taxon>Syphacia</taxon>
    </lineage>
</organism>
<dbReference type="Proteomes" id="UP000046393">
    <property type="component" value="Unplaced"/>
</dbReference>